<feature type="transmembrane region" description="Helical" evidence="11">
    <location>
        <begin position="108"/>
        <end position="131"/>
    </location>
</feature>
<comment type="catalytic activity">
    <reaction evidence="11">
        <text>Na(+)(in) + 2 H(+)(out) = Na(+)(out) + 2 H(+)(in)</text>
        <dbReference type="Rhea" id="RHEA:29251"/>
        <dbReference type="ChEBI" id="CHEBI:15378"/>
        <dbReference type="ChEBI" id="CHEBI:29101"/>
    </reaction>
</comment>
<feature type="transmembrane region" description="Helical" evidence="11">
    <location>
        <begin position="198"/>
        <end position="215"/>
    </location>
</feature>
<evidence type="ECO:0000256" key="1">
    <source>
        <dbReference type="ARBA" id="ARBA00004429"/>
    </source>
</evidence>
<dbReference type="Pfam" id="PF06965">
    <property type="entry name" value="Na_H_antiport_1"/>
    <property type="match status" value="1"/>
</dbReference>
<reference evidence="12" key="1">
    <citation type="submission" date="2020-12" db="EMBL/GenBank/DDBJ databases">
        <title>Leucobacter sp. CAS1, isolated from Chromium sludge.</title>
        <authorList>
            <person name="Xu Z."/>
        </authorList>
    </citation>
    <scope>NUCLEOTIDE SEQUENCE</scope>
    <source>
        <strain evidence="12">CSA1</strain>
    </source>
</reference>
<keyword evidence="13" id="KW-1185">Reference proteome</keyword>
<evidence type="ECO:0000256" key="6">
    <source>
        <dbReference type="ARBA" id="ARBA00022989"/>
    </source>
</evidence>
<dbReference type="Proteomes" id="UP000608530">
    <property type="component" value="Unassembled WGS sequence"/>
</dbReference>
<dbReference type="EMBL" id="JAEHOH010000026">
    <property type="protein sequence ID" value="MBK0420323.1"/>
    <property type="molecule type" value="Genomic_DNA"/>
</dbReference>
<keyword evidence="2 11" id="KW-0813">Transport</keyword>
<keyword evidence="10 11" id="KW-0739">Sodium transport</keyword>
<dbReference type="AlphaFoldDB" id="A0A934Q9L9"/>
<gene>
    <name evidence="11 12" type="primary">nhaA</name>
    <name evidence="12" type="ORF">JD276_14920</name>
</gene>
<accession>A0A934Q9L9</accession>
<dbReference type="HAMAP" id="MF_01844">
    <property type="entry name" value="NhaA"/>
    <property type="match status" value="1"/>
</dbReference>
<dbReference type="PANTHER" id="PTHR30341:SF0">
    <property type="entry name" value="NA(+)_H(+) ANTIPORTER NHAA"/>
    <property type="match status" value="1"/>
</dbReference>
<feature type="transmembrane region" description="Helical" evidence="11">
    <location>
        <begin position="250"/>
        <end position="270"/>
    </location>
</feature>
<feature type="transmembrane region" description="Helical" evidence="11">
    <location>
        <begin position="70"/>
        <end position="96"/>
    </location>
</feature>
<dbReference type="GO" id="GO:0005886">
    <property type="term" value="C:plasma membrane"/>
    <property type="evidence" value="ECO:0007669"/>
    <property type="project" value="UniProtKB-SubCell"/>
</dbReference>
<evidence type="ECO:0000256" key="8">
    <source>
        <dbReference type="ARBA" id="ARBA00023065"/>
    </source>
</evidence>
<dbReference type="GO" id="GO:0015385">
    <property type="term" value="F:sodium:proton antiporter activity"/>
    <property type="evidence" value="ECO:0007669"/>
    <property type="project" value="UniProtKB-UniRule"/>
</dbReference>
<evidence type="ECO:0000313" key="12">
    <source>
        <dbReference type="EMBL" id="MBK0420323.1"/>
    </source>
</evidence>
<keyword evidence="5 11" id="KW-0812">Transmembrane</keyword>
<evidence type="ECO:0000256" key="2">
    <source>
        <dbReference type="ARBA" id="ARBA00022448"/>
    </source>
</evidence>
<feature type="transmembrane region" description="Helical" evidence="11">
    <location>
        <begin position="291"/>
        <end position="312"/>
    </location>
</feature>
<proteinExistence type="inferred from homology"/>
<feature type="transmembrane region" description="Helical" evidence="11">
    <location>
        <begin position="168"/>
        <end position="192"/>
    </location>
</feature>
<comment type="function">
    <text evidence="11">Na(+)/H(+) antiporter that extrudes sodium in exchange for external protons.</text>
</comment>
<evidence type="ECO:0000256" key="3">
    <source>
        <dbReference type="ARBA" id="ARBA00022449"/>
    </source>
</evidence>
<feature type="transmembrane region" description="Helical" evidence="11">
    <location>
        <begin position="359"/>
        <end position="385"/>
    </location>
</feature>
<evidence type="ECO:0000313" key="13">
    <source>
        <dbReference type="Proteomes" id="UP000608530"/>
    </source>
</evidence>
<dbReference type="RefSeq" id="WP_200116463.1">
    <property type="nucleotide sequence ID" value="NZ_JAEHOH010000026.1"/>
</dbReference>
<keyword evidence="9 11" id="KW-0472">Membrane</keyword>
<feature type="transmembrane region" description="Helical" evidence="11">
    <location>
        <begin position="143"/>
        <end position="161"/>
    </location>
</feature>
<evidence type="ECO:0000256" key="4">
    <source>
        <dbReference type="ARBA" id="ARBA00022475"/>
    </source>
</evidence>
<keyword evidence="7 11" id="KW-0915">Sodium</keyword>
<feature type="transmembrane region" description="Helical" evidence="11">
    <location>
        <begin position="324"/>
        <end position="347"/>
    </location>
</feature>
<feature type="transmembrane region" description="Helical" evidence="11">
    <location>
        <begin position="32"/>
        <end position="50"/>
    </location>
</feature>
<evidence type="ECO:0000256" key="5">
    <source>
        <dbReference type="ARBA" id="ARBA00022692"/>
    </source>
</evidence>
<keyword evidence="4 11" id="KW-1003">Cell membrane</keyword>
<dbReference type="InterPro" id="IPR023171">
    <property type="entry name" value="Na/H_antiporter_dom_sf"/>
</dbReference>
<keyword evidence="3 11" id="KW-0050">Antiport</keyword>
<dbReference type="NCBIfam" id="TIGR00773">
    <property type="entry name" value="NhaA"/>
    <property type="match status" value="1"/>
</dbReference>
<name>A0A934Q9L9_9MICO</name>
<sequence length="462" mass="49450">MTDHTKRAPRSFPRYGSFAEARRIGEILRRETVGGVLLVIAAAVAIVWANTPAADAYFAIRDFEVGYEPWHLRLSLGAWAADGLLAIFFFLVGLELKREFVAGDLRKFSTAVVPIAAAAGGVAVPALIYALIVRGEPGLSQGWAIPTATDIAFAVAVLAIIGSHLPSALRIFLLTLAVVDDLLAISIIAVFYTDRIELIPLGVAFAVIAVYGFVAQRYRAFLGSRPFAAWAILLPIGVVAWAFMHASGVHATIAGVLLGFTIPVLHRRGASGALAGERGLAEEFEHRFRPLSAGLAVPVFAFFAAGVSVGGWDGVQRAFANPVTLAIIAALVLGKPLGITLTTWVLAKIARIRLDPALRWIDIVGVGLLAGIGFTVSLLVAELSFASGSPEHDYAKVAILAASVTAAVLASILLGIRNHGYGRIRAQERIDVDGDGIPDVYQREERREEWFKAPPASRRRRE</sequence>
<dbReference type="GO" id="GO:0006885">
    <property type="term" value="P:regulation of pH"/>
    <property type="evidence" value="ECO:0007669"/>
    <property type="project" value="UniProtKB-UniRule"/>
</dbReference>
<dbReference type="InterPro" id="IPR004670">
    <property type="entry name" value="NhaA"/>
</dbReference>
<feature type="transmembrane region" description="Helical" evidence="11">
    <location>
        <begin position="227"/>
        <end position="244"/>
    </location>
</feature>
<keyword evidence="6 11" id="KW-1133">Transmembrane helix</keyword>
<keyword evidence="8 11" id="KW-0406">Ion transport</keyword>
<comment type="subcellular location">
    <subcellularLocation>
        <location evidence="1">Cell inner membrane</location>
        <topology evidence="1">Multi-pass membrane protein</topology>
    </subcellularLocation>
    <subcellularLocation>
        <location evidence="11">Cell membrane</location>
        <topology evidence="11">Multi-pass membrane protein</topology>
    </subcellularLocation>
</comment>
<dbReference type="PANTHER" id="PTHR30341">
    <property type="entry name" value="SODIUM ION/PROTON ANTIPORTER NHAA-RELATED"/>
    <property type="match status" value="1"/>
</dbReference>
<evidence type="ECO:0000256" key="9">
    <source>
        <dbReference type="ARBA" id="ARBA00023136"/>
    </source>
</evidence>
<comment type="similarity">
    <text evidence="11">Belongs to the NhaA Na(+)/H(+) (TC 2.A.33) antiporter family.</text>
</comment>
<evidence type="ECO:0000256" key="11">
    <source>
        <dbReference type="HAMAP-Rule" id="MF_01844"/>
    </source>
</evidence>
<protein>
    <recommendedName>
        <fullName evidence="11">Na(+)/H(+) antiporter NhaA</fullName>
    </recommendedName>
    <alternativeName>
        <fullName evidence="11">Sodium/proton antiporter NhaA</fullName>
    </alternativeName>
</protein>
<dbReference type="Gene3D" id="1.20.1530.10">
    <property type="entry name" value="Na+/H+ antiporter like domain"/>
    <property type="match status" value="1"/>
</dbReference>
<comment type="caution">
    <text evidence="12">The sequence shown here is derived from an EMBL/GenBank/DDBJ whole genome shotgun (WGS) entry which is preliminary data.</text>
</comment>
<evidence type="ECO:0000256" key="10">
    <source>
        <dbReference type="ARBA" id="ARBA00023201"/>
    </source>
</evidence>
<feature type="transmembrane region" description="Helical" evidence="11">
    <location>
        <begin position="397"/>
        <end position="416"/>
    </location>
</feature>
<evidence type="ECO:0000256" key="7">
    <source>
        <dbReference type="ARBA" id="ARBA00023053"/>
    </source>
</evidence>
<organism evidence="12 13">
    <name type="scientific">Leucobacter chromiisoli</name>
    <dbReference type="NCBI Taxonomy" id="2796471"/>
    <lineage>
        <taxon>Bacteria</taxon>
        <taxon>Bacillati</taxon>
        <taxon>Actinomycetota</taxon>
        <taxon>Actinomycetes</taxon>
        <taxon>Micrococcales</taxon>
        <taxon>Microbacteriaceae</taxon>
        <taxon>Leucobacter</taxon>
    </lineage>
</organism>